<feature type="domain" description="VWFA" evidence="1">
    <location>
        <begin position="596"/>
        <end position="785"/>
    </location>
</feature>
<dbReference type="SUPFAM" id="SSF53300">
    <property type="entry name" value="vWA-like"/>
    <property type="match status" value="1"/>
</dbReference>
<reference evidence="2" key="1">
    <citation type="journal article" date="2013" name="Appl. Environ. Microbiol.">
        <title>RubisCO Gene Clusters Found in a Metagenome Microarray from Acid Mine Drainage.</title>
        <authorList>
            <person name="Guo X."/>
            <person name="Yin H."/>
            <person name="Cong J."/>
            <person name="Dai Z."/>
            <person name="Liang Y."/>
            <person name="Liu X."/>
        </authorList>
    </citation>
    <scope>NUCLEOTIDE SEQUENCE</scope>
</reference>
<dbReference type="Gene3D" id="3.40.50.410">
    <property type="entry name" value="von Willebrand factor, type A domain"/>
    <property type="match status" value="1"/>
</dbReference>
<evidence type="ECO:0000259" key="1">
    <source>
        <dbReference type="PROSITE" id="PS50234"/>
    </source>
</evidence>
<dbReference type="EMBL" id="JQ815894">
    <property type="protein sequence ID" value="AGE14065.1"/>
    <property type="molecule type" value="Genomic_DNA"/>
</dbReference>
<dbReference type="InterPro" id="IPR002035">
    <property type="entry name" value="VWF_A"/>
</dbReference>
<dbReference type="InterPro" id="IPR036465">
    <property type="entry name" value="vWFA_dom_sf"/>
</dbReference>
<dbReference type="PANTHER" id="PTHR41248">
    <property type="entry name" value="NORD PROTEIN"/>
    <property type="match status" value="1"/>
</dbReference>
<organism evidence="2">
    <name type="scientific">uncultured prokaryote</name>
    <dbReference type="NCBI Taxonomy" id="198431"/>
    <lineage>
        <taxon>unclassified sequences</taxon>
        <taxon>environmental samples</taxon>
    </lineage>
</organism>
<proteinExistence type="predicted"/>
<name>M1GMP2_9ZZZZ</name>
<dbReference type="PROSITE" id="PS50234">
    <property type="entry name" value="VWFA"/>
    <property type="match status" value="1"/>
</dbReference>
<dbReference type="SMART" id="SM00327">
    <property type="entry name" value="VWA"/>
    <property type="match status" value="1"/>
</dbReference>
<dbReference type="PANTHER" id="PTHR41248:SF1">
    <property type="entry name" value="NORD PROTEIN"/>
    <property type="match status" value="1"/>
</dbReference>
<sequence>MSASSPPATLRKRLRHQDLRDRLDCRFDAIDDVFDDCVDAAIRKLSPLGLEAYLTQAGRLGRLGRGVEPVLTFLEAWPTVAALAGEAAIGPLDRAIQAFQKSPNGRAIAALLQTLGAVARRLPSGELLADYLALVVDLMQRTSVSIHGHHVTGPSPGLPTFLGKAPTLLELVPVEGLRRWVDEGIRLHGRHPQRQIDFFALATPDSRALLQRERHGTLLVDVERRLALTLRGLWDDAVALVPYAVGAHGPAAITQPYGRPDGLRLPEVLDDWRGPPQGRNVHDRALRAAAASGKGAAQAPVRLTAIEHYRAMVAHLAAHRRWSRTLVADNLSPMQRLAVECFEDCRVDFLTLRRLPGLRRAFLELHPVPGEDECDPTQESCLRHRLACLSRALIDDAHPYRDPVLCAFRDRFRAALQTGESSTREMAAMALEWAARTRRPDDQQARVRFVNTVVPYRDDNRLLWTYIESGDEEDSFDEPRTVVVEGESLPPRHYPEWDEAAGAYRPDWVSVYDTLQPAGDASAIDALLRRHAPIARHLKRLLDLLKPQDRTRLRYQEDGTELDLDVALRALIDLRAGARPDPRIHMRTHTDGRDIAVLLLIDLSQSVNDVVPGADATVLEVSRAAVALLSWAIGALGDEFAIAGFHSNTRHEVRYLHIKGFAEAWDDAPKARLASAEGAFSTRMGAALRHAGHLLSGREADKKLLLVLTDGQPADVDVDDPDHLIDDAARAVRELDSLGLHTHCVSLDAKADGYVARIFGGRWTIIDQIAQLPRRLPELFLSLTR</sequence>
<dbReference type="AlphaFoldDB" id="M1GMP2"/>
<evidence type="ECO:0000313" key="2">
    <source>
        <dbReference type="EMBL" id="AGE14065.1"/>
    </source>
</evidence>
<dbReference type="InterPro" id="IPR051928">
    <property type="entry name" value="NorD/CobT"/>
</dbReference>
<protein>
    <submittedName>
        <fullName evidence="2">von Willebrand factor type A</fullName>
    </submittedName>
</protein>
<accession>M1GMP2</accession>